<evidence type="ECO:0000256" key="1">
    <source>
        <dbReference type="SAM" id="MobiDB-lite"/>
    </source>
</evidence>
<dbReference type="OrthoDB" id="407298at2759"/>
<dbReference type="PROSITE" id="PS51405">
    <property type="entry name" value="HEME_HALOPEROXIDASE"/>
    <property type="match status" value="1"/>
</dbReference>
<dbReference type="AlphaFoldDB" id="S3CW54"/>
<dbReference type="RefSeq" id="XP_008083959.1">
    <property type="nucleotide sequence ID" value="XM_008085768.1"/>
</dbReference>
<evidence type="ECO:0000259" key="2">
    <source>
        <dbReference type="PROSITE" id="PS51405"/>
    </source>
</evidence>
<keyword evidence="3" id="KW-0560">Oxidoreductase</keyword>
<keyword evidence="4" id="KW-1185">Reference proteome</keyword>
<dbReference type="eggNOG" id="ENOG502QTVQ">
    <property type="taxonomic scope" value="Eukaryota"/>
</dbReference>
<accession>S3CW54</accession>
<dbReference type="Gene3D" id="1.10.489.10">
    <property type="entry name" value="Chloroperoxidase-like"/>
    <property type="match status" value="1"/>
</dbReference>
<feature type="region of interest" description="Disordered" evidence="1">
    <location>
        <begin position="242"/>
        <end position="279"/>
    </location>
</feature>
<dbReference type="InterPro" id="IPR000028">
    <property type="entry name" value="Chloroperoxidase"/>
</dbReference>
<evidence type="ECO:0000313" key="3">
    <source>
        <dbReference type="EMBL" id="EPE29850.1"/>
    </source>
</evidence>
<dbReference type="SUPFAM" id="SSF47571">
    <property type="entry name" value="Cloroperoxidase"/>
    <property type="match status" value="1"/>
</dbReference>
<name>S3CW54_GLAL2</name>
<gene>
    <name evidence="3" type="ORF">GLAREA_01010</name>
</gene>
<dbReference type="InterPro" id="IPR010730">
    <property type="entry name" value="HET"/>
</dbReference>
<organism evidence="3 4">
    <name type="scientific">Glarea lozoyensis (strain ATCC 20868 / MF5171)</name>
    <dbReference type="NCBI Taxonomy" id="1116229"/>
    <lineage>
        <taxon>Eukaryota</taxon>
        <taxon>Fungi</taxon>
        <taxon>Dikarya</taxon>
        <taxon>Ascomycota</taxon>
        <taxon>Pezizomycotina</taxon>
        <taxon>Leotiomycetes</taxon>
        <taxon>Helotiales</taxon>
        <taxon>Helotiaceae</taxon>
        <taxon>Glarea</taxon>
    </lineage>
</organism>
<sequence length="990" mass="109945">MKTSAILSAAATFSIAYSTGSIEEWAPGGPDDFRGPCPMMNTLANHGYLPHDGKNLTKETVVAGLGNGLNFDPVLAGIMWEQAIFVAGPNATAFTLNDLNPHGVLEHDASLSRSDAHFGSNHVFNQTVFDTSKAFFTDETITIRMIADAKVFRQVISRSTNPDYSFSASVENFSLGEMAAPFLALGDKTNGLVNRTLVEFWIENEKLPAELGWKRVEEPVVLENVMFLVESIGNATSLITASGNSTAPHKKRSALSDGQESAGDVSEYGVSHGSTTSQKPQRLLQCYGDFFPSSPSDTYAMSSMRIKTSILCSKCQRIRGKLAKYLDDMNCLDSVYSSTLEHYSTLEHSPTLDHYQDSRDLKQSALYGCHLCNLILDSFNPEGIDNFDRMWTRKVAMNDISNGTPVQLKVSRSIYVQNQPEQAHLRLRTMPGQVDSFAITGRRILLTSSPSCPPTHLSESPITLSSIHVSTATVATANLAIEWIARCTKFHSKCGKPKGSFLPTRLIDVQTLRQTGKIRVTETRSLPCPDDIRYLVLSYCWGSTPTFKLEKSTGQALSSGVGVQILPKTIQDAIYFTQSINMRWLWVDSLCIIQDSQEDWNDEALTMCQVYQNSFLSLAALAAAHSDEGLFAIRDPLLYSACSLFSTKEGKHVFAEPSSHSDPHMAWPLHQRGWVMQERILPSRTLNFGPYLIWQCQENIDEEYNIISQKDYREEFALSKRFAEIVLSDSVSEKYSKERNKEILGLWRRLAAEYTDGVLSVPTDRLIAISGIIAVIHSCTGWTNQAGLWEPFLWKELLWKKVLRKSIESRKFTGLQPSWSWIAITGAVGWADFDAKLGVSCSSVAHVQRITELLPSQADTDSSSDHPLAILVSCIAGKLRYLSPIGVNIGRHECDVDEFPLSGRGAFIFDICTDTRQPELFLPTGIEIWPEGSLFVLGLAVCPSMNCEGAFERVGLCTFQVDREKKSGDSMDHNLAILHDVSRRKDYILV</sequence>
<dbReference type="PANTHER" id="PTHR33112">
    <property type="entry name" value="DOMAIN PROTEIN, PUTATIVE-RELATED"/>
    <property type="match status" value="1"/>
</dbReference>
<dbReference type="Pfam" id="PF01328">
    <property type="entry name" value="Peroxidase_2"/>
    <property type="match status" value="1"/>
</dbReference>
<reference evidence="3 4" key="1">
    <citation type="journal article" date="2013" name="BMC Genomics">
        <title>Genomics-driven discovery of the pneumocandin biosynthetic gene cluster in the fungus Glarea lozoyensis.</title>
        <authorList>
            <person name="Chen L."/>
            <person name="Yue Q."/>
            <person name="Zhang X."/>
            <person name="Xiang M."/>
            <person name="Wang C."/>
            <person name="Li S."/>
            <person name="Che Y."/>
            <person name="Ortiz-Lopez F.J."/>
            <person name="Bills G.F."/>
            <person name="Liu X."/>
            <person name="An Z."/>
        </authorList>
    </citation>
    <scope>NUCLEOTIDE SEQUENCE [LARGE SCALE GENOMIC DNA]</scope>
    <source>
        <strain evidence="4">ATCC 20868 / MF5171</strain>
    </source>
</reference>
<dbReference type="InterPro" id="IPR036851">
    <property type="entry name" value="Chloroperoxidase-like_sf"/>
</dbReference>
<dbReference type="Pfam" id="PF06985">
    <property type="entry name" value="HET"/>
    <property type="match status" value="1"/>
</dbReference>
<protein>
    <submittedName>
        <fullName evidence="3">Cloroperoxidase</fullName>
    </submittedName>
</protein>
<dbReference type="Proteomes" id="UP000016922">
    <property type="component" value="Unassembled WGS sequence"/>
</dbReference>
<evidence type="ECO:0000313" key="4">
    <source>
        <dbReference type="Proteomes" id="UP000016922"/>
    </source>
</evidence>
<dbReference type="KEGG" id="glz:GLAREA_01010"/>
<dbReference type="GO" id="GO:0004601">
    <property type="term" value="F:peroxidase activity"/>
    <property type="evidence" value="ECO:0007669"/>
    <property type="project" value="UniProtKB-KW"/>
</dbReference>
<dbReference type="GeneID" id="19460068"/>
<dbReference type="HOGENOM" id="CLU_301687_0_0_1"/>
<dbReference type="PANTHER" id="PTHR33112:SF10">
    <property type="entry name" value="TOL"/>
    <property type="match status" value="1"/>
</dbReference>
<feature type="domain" description="Heme haloperoxidase family profile" evidence="2">
    <location>
        <begin position="21"/>
        <end position="230"/>
    </location>
</feature>
<dbReference type="EMBL" id="KE145367">
    <property type="protein sequence ID" value="EPE29850.1"/>
    <property type="molecule type" value="Genomic_DNA"/>
</dbReference>
<proteinExistence type="predicted"/>
<keyword evidence="3" id="KW-0575">Peroxidase</keyword>